<reference evidence="1" key="1">
    <citation type="submission" date="2023-08" db="EMBL/GenBank/DDBJ databases">
        <title>A de novo genome assembly of Solanum verrucosum Schlechtendal, a Mexican diploid species geographically isolated from the other diploid A-genome species in potato relatives.</title>
        <authorList>
            <person name="Hosaka K."/>
        </authorList>
    </citation>
    <scope>NUCLEOTIDE SEQUENCE</scope>
    <source>
        <tissue evidence="1">Young leaves</tissue>
    </source>
</reference>
<dbReference type="EMBL" id="CP133615">
    <property type="protein sequence ID" value="WMV26486.1"/>
    <property type="molecule type" value="Genomic_DNA"/>
</dbReference>
<organism evidence="1 2">
    <name type="scientific">Solanum verrucosum</name>
    <dbReference type="NCBI Taxonomy" id="315347"/>
    <lineage>
        <taxon>Eukaryota</taxon>
        <taxon>Viridiplantae</taxon>
        <taxon>Streptophyta</taxon>
        <taxon>Embryophyta</taxon>
        <taxon>Tracheophyta</taxon>
        <taxon>Spermatophyta</taxon>
        <taxon>Magnoliopsida</taxon>
        <taxon>eudicotyledons</taxon>
        <taxon>Gunneridae</taxon>
        <taxon>Pentapetalae</taxon>
        <taxon>asterids</taxon>
        <taxon>lamiids</taxon>
        <taxon>Solanales</taxon>
        <taxon>Solanaceae</taxon>
        <taxon>Solanoideae</taxon>
        <taxon>Solaneae</taxon>
        <taxon>Solanum</taxon>
    </lineage>
</organism>
<evidence type="ECO:0000313" key="1">
    <source>
        <dbReference type="EMBL" id="WMV26486.1"/>
    </source>
</evidence>
<dbReference type="Proteomes" id="UP001234989">
    <property type="component" value="Chromosome 4"/>
</dbReference>
<evidence type="ECO:0008006" key="3">
    <source>
        <dbReference type="Google" id="ProtNLM"/>
    </source>
</evidence>
<accession>A0AAF0QTQ3</accession>
<sequence length="565" mass="62872">MVGEDKGKSAGANVAPGLLAENGQTVKKLKGHLVEDKDGDMNLDGSSDVVCRTYKRRKRTKVVEDGFVMGHSAGQSTNKSMNGPLDTALNKSSCTQASVAHMEPHGLLNDSSDLLVRNWKGAALKQMLQSLESDGGLKGCIQEALTSHSEASCAVEAKESGKCCEDGNRGSLPSQSMSHGIQNGTKAVPNGSVDEPKSRTVTEFCQHMFLDIVKSEKFAQLCHVLFENFEGMKADKFFDISRIHSRMKDGSYEGSSLLFHSDIQQLITIKEASEVAGNAACYNKKHPEWGLQKLFLLWYCLPCAVDEWGVTDGLKITQLSDIQVLFRFANEKQAVETFHRGKRWFGGNFLKLDIWKKQDGCVDTHLTGDTVIVNLVGLLFTSGMLTFSKRVRKGWRVSVSVKVDVGESSYRTWMCIVFQPEFFTAEMEENMNLSSRRGGKGGFFTRWVGEKFLRFGEFLGVPFVGIEARVLELLRDIEHETIEESREVRERSLGKENGGGKIVVYKRRNKEVRGEIEGRKGVKGERKKLCIDGLRNLSWNVRGMNDPNKGTIIKAGFRDWGADVI</sequence>
<name>A0AAF0QTQ3_SOLVR</name>
<dbReference type="AlphaFoldDB" id="A0AAF0QTQ3"/>
<evidence type="ECO:0000313" key="2">
    <source>
        <dbReference type="Proteomes" id="UP001234989"/>
    </source>
</evidence>
<protein>
    <recommendedName>
        <fullName evidence="3">DUF4283 domain-containing protein</fullName>
    </recommendedName>
</protein>
<proteinExistence type="predicted"/>
<gene>
    <name evidence="1" type="ORF">MTR67_019871</name>
</gene>
<keyword evidence="2" id="KW-1185">Reference proteome</keyword>